<accession>F8ANH5</accession>
<organism evidence="5 6">
    <name type="scientific">Methanothermococcus okinawensis (strain DSM 14208 / JCM 11175 / IH1)</name>
    <dbReference type="NCBI Taxonomy" id="647113"/>
    <lineage>
        <taxon>Archaea</taxon>
        <taxon>Methanobacteriati</taxon>
        <taxon>Methanobacteriota</taxon>
        <taxon>Methanomada group</taxon>
        <taxon>Methanococci</taxon>
        <taxon>Methanococcales</taxon>
        <taxon>Methanococcaceae</taxon>
        <taxon>Methanothermococcus</taxon>
    </lineage>
</organism>
<dbReference type="InterPro" id="IPR051257">
    <property type="entry name" value="Diverse_CBS-Domain"/>
</dbReference>
<dbReference type="EMBL" id="CP002792">
    <property type="protein sequence ID" value="AEH07029.1"/>
    <property type="molecule type" value="Genomic_DNA"/>
</dbReference>
<keyword evidence="6" id="KW-1185">Reference proteome</keyword>
<dbReference type="RefSeq" id="WP_013867213.1">
    <property type="nucleotide sequence ID" value="NC_015636.1"/>
</dbReference>
<dbReference type="InterPro" id="IPR046342">
    <property type="entry name" value="CBS_dom_sf"/>
</dbReference>
<dbReference type="eggNOG" id="arCOG00628">
    <property type="taxonomic scope" value="Archaea"/>
</dbReference>
<protein>
    <submittedName>
        <fullName evidence="5">CBS domain containing protein</fullName>
    </submittedName>
</protein>
<evidence type="ECO:0000256" key="1">
    <source>
        <dbReference type="ARBA" id="ARBA00022737"/>
    </source>
</evidence>
<dbReference type="SMART" id="SM00116">
    <property type="entry name" value="CBS"/>
    <property type="match status" value="1"/>
</dbReference>
<dbReference type="PANTHER" id="PTHR43080:SF2">
    <property type="entry name" value="CBS DOMAIN-CONTAINING PROTEIN"/>
    <property type="match status" value="1"/>
</dbReference>
<evidence type="ECO:0000313" key="5">
    <source>
        <dbReference type="EMBL" id="AEH07029.1"/>
    </source>
</evidence>
<dbReference type="GeneID" id="10773215"/>
<sequence length="209" mass="23931">MRVKDLMDTKFLKIYPDYTAKKTIELMYKKKRYSTAVLDEEDKLVGWVMSIDLALIDDKSKKIKEIMHPLNEIIILHENDPARDAVIKIVEHKVTSIPVLNNEGKVVGMVRNCDITKTLAKLYDIPVYNLFKIFERELKGITWDELMEAAAVVTKHTTGEDISAKEYEKRIENTTFGQALWACGGLEKFFAGLIKIGEIAIARRVAKVR</sequence>
<gene>
    <name evidence="5" type="ordered locus">Metok_1059</name>
</gene>
<dbReference type="STRING" id="647113.Metok_1059"/>
<dbReference type="InterPro" id="IPR000644">
    <property type="entry name" value="CBS_dom"/>
</dbReference>
<proteinExistence type="predicted"/>
<dbReference type="Proteomes" id="UP000009296">
    <property type="component" value="Chromosome"/>
</dbReference>
<dbReference type="KEGG" id="mok:Metok_1059"/>
<dbReference type="Gene3D" id="3.10.580.10">
    <property type="entry name" value="CBS-domain"/>
    <property type="match status" value="1"/>
</dbReference>
<keyword evidence="1" id="KW-0677">Repeat</keyword>
<reference evidence="5" key="1">
    <citation type="submission" date="2011-05" db="EMBL/GenBank/DDBJ databases">
        <title>Complete sequence of chromosome of Methanothermococcus okinawensis IH1.</title>
        <authorList>
            <consortium name="US DOE Joint Genome Institute"/>
            <person name="Lucas S."/>
            <person name="Han J."/>
            <person name="Lapidus A."/>
            <person name="Cheng J.-F."/>
            <person name="Goodwin L."/>
            <person name="Pitluck S."/>
            <person name="Peters L."/>
            <person name="Mikhailova N."/>
            <person name="Held B."/>
            <person name="Han C."/>
            <person name="Tapia R."/>
            <person name="Land M."/>
            <person name="Hauser L."/>
            <person name="Kyrpides N."/>
            <person name="Ivanova N."/>
            <person name="Pagani I."/>
            <person name="Sieprawska-Lupa M."/>
            <person name="Takai K."/>
            <person name="Miyazaki J."/>
            <person name="Whitman W."/>
            <person name="Woyke T."/>
        </authorList>
    </citation>
    <scope>NUCLEOTIDE SEQUENCE</scope>
    <source>
        <strain evidence="5">IH1</strain>
    </source>
</reference>
<dbReference type="AlphaFoldDB" id="F8ANH5"/>
<dbReference type="PROSITE" id="PS51371">
    <property type="entry name" value="CBS"/>
    <property type="match status" value="2"/>
</dbReference>
<dbReference type="PANTHER" id="PTHR43080">
    <property type="entry name" value="CBS DOMAIN-CONTAINING PROTEIN CBSX3, MITOCHONDRIAL"/>
    <property type="match status" value="1"/>
</dbReference>
<evidence type="ECO:0000259" key="4">
    <source>
        <dbReference type="PROSITE" id="PS51371"/>
    </source>
</evidence>
<keyword evidence="2 3" id="KW-0129">CBS domain</keyword>
<dbReference type="HOGENOM" id="CLU_1286363_0_0_2"/>
<name>F8ANH5_METOI</name>
<dbReference type="InterPro" id="IPR016486">
    <property type="entry name" value="UCP006591_CBS"/>
</dbReference>
<feature type="domain" description="CBS" evidence="4">
    <location>
        <begin position="67"/>
        <end position="127"/>
    </location>
</feature>
<dbReference type="OrthoDB" id="43333at2157"/>
<feature type="domain" description="CBS" evidence="4">
    <location>
        <begin position="7"/>
        <end position="63"/>
    </location>
</feature>
<dbReference type="PIRSF" id="PIRSF006591">
    <property type="entry name" value="UCP006591_CBS_MJ1004"/>
    <property type="match status" value="1"/>
</dbReference>
<dbReference type="Pfam" id="PF00571">
    <property type="entry name" value="CBS"/>
    <property type="match status" value="2"/>
</dbReference>
<evidence type="ECO:0000256" key="3">
    <source>
        <dbReference type="PROSITE-ProRule" id="PRU00703"/>
    </source>
</evidence>
<evidence type="ECO:0000313" key="6">
    <source>
        <dbReference type="Proteomes" id="UP000009296"/>
    </source>
</evidence>
<dbReference type="CDD" id="cd02205">
    <property type="entry name" value="CBS_pair_SF"/>
    <property type="match status" value="1"/>
</dbReference>
<dbReference type="SUPFAM" id="SSF54631">
    <property type="entry name" value="CBS-domain pair"/>
    <property type="match status" value="1"/>
</dbReference>
<evidence type="ECO:0000256" key="2">
    <source>
        <dbReference type="ARBA" id="ARBA00023122"/>
    </source>
</evidence>